<dbReference type="GO" id="GO:0004672">
    <property type="term" value="F:protein kinase activity"/>
    <property type="evidence" value="ECO:0007669"/>
    <property type="project" value="InterPro"/>
</dbReference>
<evidence type="ECO:0000256" key="2">
    <source>
        <dbReference type="ARBA" id="ARBA00022475"/>
    </source>
</evidence>
<dbReference type="KEGG" id="dzi:111276951"/>
<evidence type="ECO:0000256" key="1">
    <source>
        <dbReference type="ARBA" id="ARBA00004162"/>
    </source>
</evidence>
<feature type="domain" description="Protein kinase" evidence="12">
    <location>
        <begin position="399"/>
        <end position="681"/>
    </location>
</feature>
<organism evidence="14 15">
    <name type="scientific">Durio zibethinus</name>
    <name type="common">Durian</name>
    <dbReference type="NCBI Taxonomy" id="66656"/>
    <lineage>
        <taxon>Eukaryota</taxon>
        <taxon>Viridiplantae</taxon>
        <taxon>Streptophyta</taxon>
        <taxon>Embryophyta</taxon>
        <taxon>Tracheophyta</taxon>
        <taxon>Spermatophyta</taxon>
        <taxon>Magnoliopsida</taxon>
        <taxon>eudicotyledons</taxon>
        <taxon>Gunneridae</taxon>
        <taxon>Pentapetalae</taxon>
        <taxon>rosids</taxon>
        <taxon>malvids</taxon>
        <taxon>Malvales</taxon>
        <taxon>Malvaceae</taxon>
        <taxon>Helicteroideae</taxon>
        <taxon>Durio</taxon>
    </lineage>
</organism>
<dbReference type="OrthoDB" id="4062651at2759"/>
<keyword evidence="4" id="KW-0732">Signal</keyword>
<dbReference type="Pfam" id="PF23446">
    <property type="entry name" value="LysM1_NFP_LYK"/>
    <property type="match status" value="1"/>
</dbReference>
<dbReference type="AlphaFoldDB" id="A0A6P5WT24"/>
<reference evidence="15" key="1">
    <citation type="submission" date="2025-08" db="UniProtKB">
        <authorList>
            <consortium name="RefSeq"/>
        </authorList>
    </citation>
    <scope>IDENTIFICATION</scope>
    <source>
        <tissue evidence="15">Fruit stalk</tissue>
    </source>
</reference>
<dbReference type="CDD" id="cd00118">
    <property type="entry name" value="LysM"/>
    <property type="match status" value="1"/>
</dbReference>
<dbReference type="Gene3D" id="3.10.350.10">
    <property type="entry name" value="LysM domain"/>
    <property type="match status" value="1"/>
</dbReference>
<dbReference type="RefSeq" id="XP_022718676.1">
    <property type="nucleotide sequence ID" value="XM_022862941.1"/>
</dbReference>
<feature type="compositionally biased region" description="Pro residues" evidence="10">
    <location>
        <begin position="355"/>
        <end position="364"/>
    </location>
</feature>
<feature type="domain" description="LysM" evidence="13">
    <location>
        <begin position="235"/>
        <end position="279"/>
    </location>
</feature>
<dbReference type="PANTHER" id="PTHR45927">
    <property type="entry name" value="LYSM-DOMAIN RECEPTOR-LIKE KINASE-RELATED"/>
    <property type="match status" value="1"/>
</dbReference>
<dbReference type="Gene3D" id="1.10.510.10">
    <property type="entry name" value="Transferase(Phosphotransferase) domain 1"/>
    <property type="match status" value="1"/>
</dbReference>
<evidence type="ECO:0000256" key="6">
    <source>
        <dbReference type="ARBA" id="ARBA00022840"/>
    </source>
</evidence>
<dbReference type="InterPro" id="IPR056562">
    <property type="entry name" value="LysM2_CERK1_LYK3_4_5"/>
</dbReference>
<keyword evidence="14" id="KW-1185">Reference proteome</keyword>
<dbReference type="SMART" id="SM00257">
    <property type="entry name" value="LysM"/>
    <property type="match status" value="2"/>
</dbReference>
<dbReference type="Proteomes" id="UP000515121">
    <property type="component" value="Unplaced"/>
</dbReference>
<evidence type="ECO:0000313" key="14">
    <source>
        <dbReference type="Proteomes" id="UP000515121"/>
    </source>
</evidence>
<accession>A0A6P5WT24</accession>
<dbReference type="PROSITE" id="PS51782">
    <property type="entry name" value="LYSM"/>
    <property type="match status" value="1"/>
</dbReference>
<evidence type="ECO:0000259" key="13">
    <source>
        <dbReference type="PROSITE" id="PS51782"/>
    </source>
</evidence>
<evidence type="ECO:0000256" key="7">
    <source>
        <dbReference type="ARBA" id="ARBA00022989"/>
    </source>
</evidence>
<feature type="transmembrane region" description="Helical" evidence="11">
    <location>
        <begin position="46"/>
        <end position="64"/>
    </location>
</feature>
<dbReference type="GO" id="GO:0045087">
    <property type="term" value="P:innate immune response"/>
    <property type="evidence" value="ECO:0007669"/>
    <property type="project" value="UniProtKB-ARBA"/>
</dbReference>
<dbReference type="GO" id="GO:0005886">
    <property type="term" value="C:plasma membrane"/>
    <property type="evidence" value="ECO:0007669"/>
    <property type="project" value="UniProtKB-SubCell"/>
</dbReference>
<dbReference type="InterPro" id="IPR000719">
    <property type="entry name" value="Prot_kinase_dom"/>
</dbReference>
<evidence type="ECO:0000256" key="11">
    <source>
        <dbReference type="SAM" id="Phobius"/>
    </source>
</evidence>
<keyword evidence="3 11" id="KW-0812">Transmembrane</keyword>
<keyword evidence="7 11" id="KW-1133">Transmembrane helix</keyword>
<evidence type="ECO:0000259" key="12">
    <source>
        <dbReference type="PROSITE" id="PS50011"/>
    </source>
</evidence>
<keyword evidence="5" id="KW-0547">Nucleotide-binding</keyword>
<dbReference type="PANTHER" id="PTHR45927:SF6">
    <property type="entry name" value="PROTEIN LYK5"/>
    <property type="match status" value="1"/>
</dbReference>
<feature type="region of interest" description="Disordered" evidence="10">
    <location>
        <begin position="350"/>
        <end position="369"/>
    </location>
</feature>
<evidence type="ECO:0000256" key="3">
    <source>
        <dbReference type="ARBA" id="ARBA00022692"/>
    </source>
</evidence>
<dbReference type="InterPro" id="IPR056561">
    <property type="entry name" value="NFP_LYK_LysM1"/>
</dbReference>
<proteinExistence type="predicted"/>
<sequence length="703" mass="77886">MHNWVPVPKTLPIKNTPFLISSGSYLHLRTKNQIFSMAKLKPWQKFYFPFLLLPLLFLLGFTQAQQGYVNNQQLDCENPSKDNNITRGYSCNGERRSCQSYIIFRSEPPYYNTAVSIAYLLGAQATQISSINNLSADITAITPKSMVVVPVNCSCFSGSSGSYYQHNASYSIKFPSETYFSISNDTYQGLTTCQAMKAQNPIDYRELKVGDELVVPIRCACPTLRQIQAGAKYLLSYIVAWGDSYSSIAKTFGADEKSILDANELSEDDIIFPFTPLLVPLSNEPTNIELPQTSPPPAPATQIPTVPVGESKSSKKWVFIGVGIGVGSLLLLGLAGFLFCFYRRQRQTHEARPIASPPPKPPSNLKPFPDSANYTGNSWSVSISSQGVRYAIESLTPYKYEDLKAATGNFSESNRIKGSVFRGSFQGDDAAVKVMKGDVSSEINLLKKINHTNIIRLSGFCVHEGNTYLVYEYADKGSVSDWLHSNKLQTSYTLSWKQRVQIAYDIADALNYLHNYINPPHIHKNLKTSNILLDVNFRAKVANFGLARTIEHNNEGGMQLTRHVVGTQGYMAPEYIENGVITPKLDVFALGVIILELLSGKKAANGEKNEGEELLSASIKGVLEGDNVREKLKDFIDPSLRPEYPLDLAFSMAQLAKICVAHDINARPSMSEVLVTLSKILSSSLDWDPSDEFQRSTSLSSAR</sequence>
<dbReference type="InterPro" id="IPR011009">
    <property type="entry name" value="Kinase-like_dom_sf"/>
</dbReference>
<dbReference type="Pfam" id="PF23473">
    <property type="entry name" value="LysM3_LYK4_5"/>
    <property type="match status" value="1"/>
</dbReference>
<protein>
    <submittedName>
        <fullName evidence="15">Protein LYK5-like</fullName>
    </submittedName>
</protein>
<comment type="subcellular location">
    <subcellularLocation>
        <location evidence="1">Cell membrane</location>
        <topology evidence="1">Single-pass membrane protein</topology>
    </subcellularLocation>
</comment>
<evidence type="ECO:0000256" key="8">
    <source>
        <dbReference type="ARBA" id="ARBA00023136"/>
    </source>
</evidence>
<dbReference type="Gene3D" id="3.30.200.20">
    <property type="entry name" value="Phosphorylase Kinase, domain 1"/>
    <property type="match status" value="1"/>
</dbReference>
<dbReference type="Pfam" id="PF23472">
    <property type="entry name" value="LysM2_CERK1_LYK3_4_5"/>
    <property type="match status" value="1"/>
</dbReference>
<dbReference type="InterPro" id="IPR018392">
    <property type="entry name" value="LysM"/>
</dbReference>
<keyword evidence="6" id="KW-0067">ATP-binding</keyword>
<name>A0A6P5WT24_DURZI</name>
<dbReference type="InterPro" id="IPR052611">
    <property type="entry name" value="Plant_RLK_LysM"/>
</dbReference>
<dbReference type="SUPFAM" id="SSF54106">
    <property type="entry name" value="LysM domain"/>
    <property type="match status" value="1"/>
</dbReference>
<dbReference type="GO" id="GO:0005524">
    <property type="term" value="F:ATP binding"/>
    <property type="evidence" value="ECO:0007669"/>
    <property type="project" value="UniProtKB-KW"/>
</dbReference>
<evidence type="ECO:0000256" key="4">
    <source>
        <dbReference type="ARBA" id="ARBA00022729"/>
    </source>
</evidence>
<keyword evidence="9" id="KW-1015">Disulfide bond</keyword>
<feature type="transmembrane region" description="Helical" evidence="11">
    <location>
        <begin position="317"/>
        <end position="342"/>
    </location>
</feature>
<evidence type="ECO:0000256" key="5">
    <source>
        <dbReference type="ARBA" id="ARBA00022741"/>
    </source>
</evidence>
<keyword evidence="8 11" id="KW-0472">Membrane</keyword>
<dbReference type="InterPro" id="IPR056563">
    <property type="entry name" value="LysM3_LYK4_5"/>
</dbReference>
<dbReference type="PROSITE" id="PS50011">
    <property type="entry name" value="PROTEIN_KINASE_DOM"/>
    <property type="match status" value="1"/>
</dbReference>
<evidence type="ECO:0000256" key="10">
    <source>
        <dbReference type="SAM" id="MobiDB-lite"/>
    </source>
</evidence>
<gene>
    <name evidence="15" type="primary">LOC111276951</name>
</gene>
<dbReference type="InterPro" id="IPR036779">
    <property type="entry name" value="LysM_dom_sf"/>
</dbReference>
<keyword evidence="2" id="KW-1003">Cell membrane</keyword>
<dbReference type="FunFam" id="1.10.510.10:FF:000468">
    <property type="entry name" value="PTI1-like tyrosine-protein kinase 3"/>
    <property type="match status" value="1"/>
</dbReference>
<dbReference type="Pfam" id="PF00069">
    <property type="entry name" value="Pkinase"/>
    <property type="match status" value="1"/>
</dbReference>
<dbReference type="SUPFAM" id="SSF56112">
    <property type="entry name" value="Protein kinase-like (PK-like)"/>
    <property type="match status" value="1"/>
</dbReference>
<evidence type="ECO:0000256" key="9">
    <source>
        <dbReference type="ARBA" id="ARBA00023157"/>
    </source>
</evidence>
<evidence type="ECO:0000313" key="15">
    <source>
        <dbReference type="RefSeq" id="XP_022718676.1"/>
    </source>
</evidence>
<dbReference type="GeneID" id="111276951"/>